<dbReference type="InterPro" id="IPR029016">
    <property type="entry name" value="GAF-like_dom_sf"/>
</dbReference>
<organism evidence="4 5">
    <name type="scientific">Candidatus Olsenella excrementavium</name>
    <dbReference type="NCBI Taxonomy" id="2838709"/>
    <lineage>
        <taxon>Bacteria</taxon>
        <taxon>Bacillati</taxon>
        <taxon>Actinomycetota</taxon>
        <taxon>Coriobacteriia</taxon>
        <taxon>Coriobacteriales</taxon>
        <taxon>Atopobiaceae</taxon>
        <taxon>Olsenella</taxon>
    </lineage>
</organism>
<dbReference type="Gene3D" id="3.60.40.10">
    <property type="entry name" value="PPM-type phosphatase domain"/>
    <property type="match status" value="1"/>
</dbReference>
<dbReference type="AlphaFoldDB" id="A0A9D1ZAI1"/>
<dbReference type="InterPro" id="IPR001932">
    <property type="entry name" value="PPM-type_phosphatase-like_dom"/>
</dbReference>
<dbReference type="PANTHER" id="PTHR43156">
    <property type="entry name" value="STAGE II SPORULATION PROTEIN E-RELATED"/>
    <property type="match status" value="1"/>
</dbReference>
<dbReference type="PANTHER" id="PTHR43156:SF2">
    <property type="entry name" value="STAGE II SPORULATION PROTEIN E"/>
    <property type="match status" value="1"/>
</dbReference>
<dbReference type="InterPro" id="IPR036457">
    <property type="entry name" value="PPM-type-like_dom_sf"/>
</dbReference>
<dbReference type="SMART" id="SM00065">
    <property type="entry name" value="GAF"/>
    <property type="match status" value="1"/>
</dbReference>
<dbReference type="Pfam" id="PF13185">
    <property type="entry name" value="GAF_2"/>
    <property type="match status" value="1"/>
</dbReference>
<dbReference type="Gene3D" id="3.30.450.40">
    <property type="match status" value="1"/>
</dbReference>
<sequence>MAQRGLSRRVEGIGEGSVVGTLSKLLQLTCEAVLVFDGSGRVLLANEEASELFSAPAGLVGTDVRLLFPSSDADASLGPFSPEALPFPVDGTAAKTTCASATGRPVAMRVRCDTVRAPGETYLLLALPMEATELADRETERMLEDLRRANHRLSGTLNIVLDTIDADDLQALFGRVLEEITETMEADGTLVYLSESDGFRLRGVSSSILDDRPARFMPFGRSIERVAVRDGRTMRLRVVAPDADSLRQGRLTTRDVVNEETHEMLRVRSSMLPPFTSFMVVPVWFGGHVIAIIEVGWRRLHPLPKEDARLLDSVAHYLSVQLASAFTALRSQRADQLASFETELREELLDAATAGAEEGTLEHLGDVLREVADELDAALVRVGEGGDEGLIVADLPLNGPRELPVRLGALTGPHETDGVAVVPIPPESDLSVMLRELGEPCVGALLDLGEPVGARRFAMLLRPDGAEPLDELEEEFLADLAVDVRDIVRGEEAREQDKRIAQALQTGMRNELQDVDGITAEAVYSSATATASVGGDFYDLIRLPGRRACVIMGDVSGKGVEAASVSAAVKTALGAYAWEGLAPARMVRALNEFLLGFSRLETFATLFVGLIDLAEGTIRYCSAGHPPALMVSADARQISALDVQSGVVGAFHDIAYQDGLAQLAEGDVLLLYTDGTTEARDEHGAFFGEDGLREAVMRESADGKSFEGFVGRLLGTLDDFTGNRLEDDVAMVALRFDEIGATTAEKDGAGR</sequence>
<dbReference type="InterPro" id="IPR003018">
    <property type="entry name" value="GAF"/>
</dbReference>
<evidence type="ECO:0000256" key="1">
    <source>
        <dbReference type="ARBA" id="ARBA00022801"/>
    </source>
</evidence>
<keyword evidence="1" id="KW-0378">Hydrolase</keyword>
<feature type="domain" description="GAF" evidence="2">
    <location>
        <begin position="168"/>
        <end position="332"/>
    </location>
</feature>
<evidence type="ECO:0000313" key="4">
    <source>
        <dbReference type="EMBL" id="HIY79254.1"/>
    </source>
</evidence>
<dbReference type="Proteomes" id="UP000824133">
    <property type="component" value="Unassembled WGS sequence"/>
</dbReference>
<comment type="caution">
    <text evidence="4">The sequence shown here is derived from an EMBL/GenBank/DDBJ whole genome shotgun (WGS) entry which is preliminary data.</text>
</comment>
<name>A0A9D1ZAI1_9ACTN</name>
<feature type="domain" description="PPM-type phosphatase" evidence="3">
    <location>
        <begin position="518"/>
        <end position="736"/>
    </location>
</feature>
<reference evidence="4" key="2">
    <citation type="submission" date="2021-04" db="EMBL/GenBank/DDBJ databases">
        <authorList>
            <person name="Gilroy R."/>
        </authorList>
    </citation>
    <scope>NUCLEOTIDE SEQUENCE</scope>
    <source>
        <strain evidence="4">ChiHjej10B9-743</strain>
    </source>
</reference>
<gene>
    <name evidence="4" type="ORF">IAA42_02305</name>
</gene>
<proteinExistence type="predicted"/>
<dbReference type="SMART" id="SM00331">
    <property type="entry name" value="PP2C_SIG"/>
    <property type="match status" value="1"/>
</dbReference>
<accession>A0A9D1ZAI1</accession>
<evidence type="ECO:0000259" key="3">
    <source>
        <dbReference type="SMART" id="SM00331"/>
    </source>
</evidence>
<dbReference type="EMBL" id="DXCP01000016">
    <property type="protein sequence ID" value="HIY79254.1"/>
    <property type="molecule type" value="Genomic_DNA"/>
</dbReference>
<dbReference type="Pfam" id="PF07228">
    <property type="entry name" value="SpoIIE"/>
    <property type="match status" value="1"/>
</dbReference>
<dbReference type="InterPro" id="IPR052016">
    <property type="entry name" value="Bact_Sigma-Reg"/>
</dbReference>
<dbReference type="SUPFAM" id="SSF55781">
    <property type="entry name" value="GAF domain-like"/>
    <property type="match status" value="1"/>
</dbReference>
<reference evidence="4" key="1">
    <citation type="journal article" date="2021" name="PeerJ">
        <title>Extensive microbial diversity within the chicken gut microbiome revealed by metagenomics and culture.</title>
        <authorList>
            <person name="Gilroy R."/>
            <person name="Ravi A."/>
            <person name="Getino M."/>
            <person name="Pursley I."/>
            <person name="Horton D.L."/>
            <person name="Alikhan N.F."/>
            <person name="Baker D."/>
            <person name="Gharbi K."/>
            <person name="Hall N."/>
            <person name="Watson M."/>
            <person name="Adriaenssens E.M."/>
            <person name="Foster-Nyarko E."/>
            <person name="Jarju S."/>
            <person name="Secka A."/>
            <person name="Antonio M."/>
            <person name="Oren A."/>
            <person name="Chaudhuri R.R."/>
            <person name="La Ragione R."/>
            <person name="Hildebrand F."/>
            <person name="Pallen M.J."/>
        </authorList>
    </citation>
    <scope>NUCLEOTIDE SEQUENCE</scope>
    <source>
        <strain evidence="4">ChiHjej10B9-743</strain>
    </source>
</reference>
<protein>
    <submittedName>
        <fullName evidence="4">SpoIIE family protein phosphatase</fullName>
    </submittedName>
</protein>
<evidence type="ECO:0000313" key="5">
    <source>
        <dbReference type="Proteomes" id="UP000824133"/>
    </source>
</evidence>
<dbReference type="GO" id="GO:0016791">
    <property type="term" value="F:phosphatase activity"/>
    <property type="evidence" value="ECO:0007669"/>
    <property type="project" value="TreeGrafter"/>
</dbReference>
<evidence type="ECO:0000259" key="2">
    <source>
        <dbReference type="SMART" id="SM00065"/>
    </source>
</evidence>